<protein>
    <submittedName>
        <fullName evidence="1">Uncharacterized protein</fullName>
    </submittedName>
</protein>
<evidence type="ECO:0000313" key="1">
    <source>
        <dbReference type="EMBL" id="KAI4471792.1"/>
    </source>
</evidence>
<dbReference type="EMBL" id="CM043015">
    <property type="protein sequence ID" value="KAI4471792.1"/>
    <property type="molecule type" value="Genomic_DNA"/>
</dbReference>
<evidence type="ECO:0000313" key="2">
    <source>
        <dbReference type="Proteomes" id="UP001056778"/>
    </source>
</evidence>
<gene>
    <name evidence="1" type="ORF">MML48_1g14263</name>
</gene>
<comment type="caution">
    <text evidence="1">The sequence shown here is derived from an EMBL/GenBank/DDBJ whole genome shotgun (WGS) entry which is preliminary data.</text>
</comment>
<proteinExistence type="predicted"/>
<dbReference type="Proteomes" id="UP001056778">
    <property type="component" value="Chromosome 1"/>
</dbReference>
<accession>A0ACB9TYG8</accession>
<sequence length="413" mass="48107">MTELLVSRGDTFPRSFLDTYRSSRASEQFYNDLKSSKSDELVLQNADDIPIVTSQEINHGHSESLLDTNSTSNSTCMSPTEGDFLDKPDVIVPRHHHSHRRRPTYDRVDPEDSIRDIVTENDFYRFVLFKKHYDKYLHLSQKYEEARNIAYYLEEKYHEVKTERDGLLQQREELTRRLESNECMLREKEDEVFVQLERVVYLEEQCDKLKAEVDKYLQQKSQIEKERDEALRLLKEQAKESESTRRKLERARQEVFHHMTKIRNEKENLEREEKLFSCLQTPFLEMKNLIRPPPSPIHGEGESLSEWFCELGAAEQSECSPWSIPSSLAELAAISYMDDTSDTMSQSLPSEDCEGFGSDSGFSSDACGEYKSNVTTPKEKFSPKGTLDEADCAKLTRTKWTASFRKLISRIKK</sequence>
<keyword evidence="2" id="KW-1185">Reference proteome</keyword>
<reference evidence="1" key="1">
    <citation type="submission" date="2022-04" db="EMBL/GenBank/DDBJ databases">
        <title>Chromosome-scale genome assembly of Holotrichia oblita Faldermann.</title>
        <authorList>
            <person name="Rongchong L."/>
        </authorList>
    </citation>
    <scope>NUCLEOTIDE SEQUENCE</scope>
    <source>
        <strain evidence="1">81SQS9</strain>
    </source>
</reference>
<name>A0ACB9TYG8_HOLOL</name>
<organism evidence="1 2">
    <name type="scientific">Holotrichia oblita</name>
    <name type="common">Chafer beetle</name>
    <dbReference type="NCBI Taxonomy" id="644536"/>
    <lineage>
        <taxon>Eukaryota</taxon>
        <taxon>Metazoa</taxon>
        <taxon>Ecdysozoa</taxon>
        <taxon>Arthropoda</taxon>
        <taxon>Hexapoda</taxon>
        <taxon>Insecta</taxon>
        <taxon>Pterygota</taxon>
        <taxon>Neoptera</taxon>
        <taxon>Endopterygota</taxon>
        <taxon>Coleoptera</taxon>
        <taxon>Polyphaga</taxon>
        <taxon>Scarabaeiformia</taxon>
        <taxon>Scarabaeidae</taxon>
        <taxon>Melolonthinae</taxon>
        <taxon>Holotrichia</taxon>
    </lineage>
</organism>